<keyword evidence="15" id="KW-1185">Reference proteome</keyword>
<evidence type="ECO:0000256" key="10">
    <source>
        <dbReference type="PIRNR" id="PIRNR000804"/>
    </source>
</evidence>
<evidence type="ECO:0000313" key="14">
    <source>
        <dbReference type="EMBL" id="MCQ9210767.1"/>
    </source>
</evidence>
<comment type="caution">
    <text evidence="14">The sequence shown here is derived from an EMBL/GenBank/DDBJ whole genome shotgun (WGS) entry which is preliminary data.</text>
</comment>
<protein>
    <recommendedName>
        <fullName evidence="3 10">Beta sliding clamp</fullName>
    </recommendedName>
</protein>
<dbReference type="InterPro" id="IPR046938">
    <property type="entry name" value="DNA_clamp_sf"/>
</dbReference>
<reference evidence="14" key="2">
    <citation type="journal article" date="2023" name="Curr. Microbiol.">
        <title>Granulicatella seriolae sp. nov., a Novel Facultative Anaerobe Isolated from Yellowtail Marine Fish.</title>
        <authorList>
            <person name="Lee M."/>
            <person name="Choi Y.J."/>
            <person name="Farooq A."/>
            <person name="Jeong J.B."/>
            <person name="Jung M.Y."/>
        </authorList>
    </citation>
    <scope>NUCLEOTIDE SEQUENCE</scope>
    <source>
        <strain evidence="14">S8</strain>
    </source>
</reference>
<feature type="domain" description="DNA polymerase III beta sliding clamp C-terminal" evidence="13">
    <location>
        <begin position="256"/>
        <end position="364"/>
    </location>
</feature>
<evidence type="ECO:0000256" key="3">
    <source>
        <dbReference type="ARBA" id="ARBA00021035"/>
    </source>
</evidence>
<reference evidence="14" key="1">
    <citation type="submission" date="2022-07" db="EMBL/GenBank/DDBJ databases">
        <authorList>
            <person name="Jung M.-Y."/>
            <person name="Lee M."/>
        </authorList>
    </citation>
    <scope>NUCLEOTIDE SEQUENCE</scope>
    <source>
        <strain evidence="14">S8</strain>
    </source>
</reference>
<name>A0ABT1WQW9_9LACT</name>
<evidence type="ECO:0000256" key="7">
    <source>
        <dbReference type="ARBA" id="ARBA00022705"/>
    </source>
</evidence>
<dbReference type="NCBIfam" id="TIGR00663">
    <property type="entry name" value="dnan"/>
    <property type="match status" value="1"/>
</dbReference>
<dbReference type="EMBL" id="JANHNZ010000013">
    <property type="protein sequence ID" value="MCQ9210767.1"/>
    <property type="molecule type" value="Genomic_DNA"/>
</dbReference>
<sequence>MKFSIHRQAFIKSLNDVQRAVASKTTIPILTGIKLVVTNDALILTGSDSELTIESTISTDEEESQLIIQKTGAVVLPSRFFGEIIKKLPSDTVTIEVNDHFQATISSGSASFTLNGIDVYEYPHLPEIDSDQVIVLPVPLLRQMIQQTIISASVEESRPILSGIHFVLKDNLLKAVATDSHRLSQRIIPLQIDALENSLEYEFTIPRKTLIELSRIIEGLETIELSIKENLALFQTEHLSFFSRLLDGRYPDVERLIVVENTTQLVIQANELLNAAERASLMSNANSSKVAKITLSSDSVRLTSQSPEIGTVEEELSYESTEGSPMEISFNPDYLKDALRTFGHSEIVITFNSVIRPFKLEPKDPLSSIDNSFVQLITPVRTFA</sequence>
<dbReference type="CDD" id="cd00140">
    <property type="entry name" value="beta_clamp"/>
    <property type="match status" value="1"/>
</dbReference>
<dbReference type="SUPFAM" id="SSF55979">
    <property type="entry name" value="DNA clamp"/>
    <property type="match status" value="3"/>
</dbReference>
<comment type="function">
    <text evidence="10">Confers DNA tethering and processivity to DNA polymerases and other proteins. Acts as a clamp, forming a ring around DNA (a reaction catalyzed by the clamp-loading complex) which diffuses in an ATP-independent manner freely and bidirectionally along dsDNA. Initially characterized for its ability to contact the catalytic subunit of DNA polymerase III (Pol III), a complex, multichain enzyme responsible for most of the replicative synthesis in bacteria; Pol III exhibits 3'-5' exonuclease proofreading activity. The beta chain is required for initiation of replication as well as for processivity of DNA replication.</text>
</comment>
<dbReference type="SMART" id="SM00480">
    <property type="entry name" value="POL3Bc"/>
    <property type="match status" value="1"/>
</dbReference>
<evidence type="ECO:0000313" key="15">
    <source>
        <dbReference type="Proteomes" id="UP001059480"/>
    </source>
</evidence>
<organism evidence="14 15">
    <name type="scientific">Granulicatella seriolae</name>
    <dbReference type="NCBI Taxonomy" id="2967226"/>
    <lineage>
        <taxon>Bacteria</taxon>
        <taxon>Bacillati</taxon>
        <taxon>Bacillota</taxon>
        <taxon>Bacilli</taxon>
        <taxon>Lactobacillales</taxon>
        <taxon>Carnobacteriaceae</taxon>
        <taxon>Granulicatella</taxon>
    </lineage>
</organism>
<dbReference type="Proteomes" id="UP001059480">
    <property type="component" value="Unassembled WGS sequence"/>
</dbReference>
<keyword evidence="4 10" id="KW-0963">Cytoplasm</keyword>
<evidence type="ECO:0000259" key="13">
    <source>
        <dbReference type="Pfam" id="PF02768"/>
    </source>
</evidence>
<keyword evidence="7 10" id="KW-0235">DNA replication</keyword>
<comment type="subunit">
    <text evidence="10">Forms a ring-shaped head-to-tail homodimer around DNA.</text>
</comment>
<evidence type="ECO:0000256" key="4">
    <source>
        <dbReference type="ARBA" id="ARBA00022490"/>
    </source>
</evidence>
<evidence type="ECO:0000259" key="12">
    <source>
        <dbReference type="Pfam" id="PF02767"/>
    </source>
</evidence>
<dbReference type="InterPro" id="IPR001001">
    <property type="entry name" value="DNA_polIII_beta"/>
</dbReference>
<keyword evidence="9" id="KW-0238">DNA-binding</keyword>
<evidence type="ECO:0000256" key="6">
    <source>
        <dbReference type="ARBA" id="ARBA00022695"/>
    </source>
</evidence>
<dbReference type="Gene3D" id="3.10.150.10">
    <property type="entry name" value="DNA Polymerase III, subunit A, domain 2"/>
    <property type="match status" value="1"/>
</dbReference>
<dbReference type="InterPro" id="IPR022637">
    <property type="entry name" value="DNA_polIII_beta_cen"/>
</dbReference>
<dbReference type="PIRSF" id="PIRSF000804">
    <property type="entry name" value="DNA_pol_III_b"/>
    <property type="match status" value="1"/>
</dbReference>
<evidence type="ECO:0000256" key="2">
    <source>
        <dbReference type="ARBA" id="ARBA00010752"/>
    </source>
</evidence>
<feature type="domain" description="DNA polymerase III beta sliding clamp N-terminal" evidence="11">
    <location>
        <begin position="1"/>
        <end position="126"/>
    </location>
</feature>
<evidence type="ECO:0000259" key="11">
    <source>
        <dbReference type="Pfam" id="PF00712"/>
    </source>
</evidence>
<reference evidence="14" key="3">
    <citation type="journal article" date="2023" name="Microbiol. Resour. Announc.">
        <title>Draft Genome Sequence of Granulicatella sp. Strain S8, Isolated from a Marine Fish, Seriola quinqueradiata.</title>
        <authorList>
            <person name="Lee M."/>
            <person name="Farooq A."/>
            <person name="Jeong J.B."/>
            <person name="Jung M.Y."/>
        </authorList>
    </citation>
    <scope>NUCLEOTIDE SEQUENCE</scope>
    <source>
        <strain evidence="14">S8</strain>
    </source>
</reference>
<evidence type="ECO:0000256" key="9">
    <source>
        <dbReference type="ARBA" id="ARBA00023125"/>
    </source>
</evidence>
<gene>
    <name evidence="14" type="primary">dnaN</name>
    <name evidence="14" type="ORF">NPA36_09435</name>
</gene>
<dbReference type="Pfam" id="PF02767">
    <property type="entry name" value="DNA_pol3_beta_2"/>
    <property type="match status" value="1"/>
</dbReference>
<keyword evidence="6 10" id="KW-0548">Nucleotidyltransferase</keyword>
<dbReference type="Gene3D" id="3.70.10.10">
    <property type="match status" value="1"/>
</dbReference>
<feature type="domain" description="DNA polymerase III beta sliding clamp central" evidence="12">
    <location>
        <begin position="137"/>
        <end position="252"/>
    </location>
</feature>
<evidence type="ECO:0000256" key="1">
    <source>
        <dbReference type="ARBA" id="ARBA00004496"/>
    </source>
</evidence>
<comment type="subcellular location">
    <subcellularLocation>
        <location evidence="1 10">Cytoplasm</location>
    </subcellularLocation>
</comment>
<keyword evidence="8 10" id="KW-0239">DNA-directed DNA polymerase</keyword>
<evidence type="ECO:0000256" key="5">
    <source>
        <dbReference type="ARBA" id="ARBA00022679"/>
    </source>
</evidence>
<dbReference type="InterPro" id="IPR022635">
    <property type="entry name" value="DNA_polIII_beta_C"/>
</dbReference>
<dbReference type="RefSeq" id="WP_256945876.1">
    <property type="nucleotide sequence ID" value="NZ_JANHNZ010000013.1"/>
</dbReference>
<dbReference type="Pfam" id="PF00712">
    <property type="entry name" value="DNA_pol3_beta"/>
    <property type="match status" value="1"/>
</dbReference>
<proteinExistence type="inferred from homology"/>
<dbReference type="Pfam" id="PF02768">
    <property type="entry name" value="DNA_pol3_beta_3"/>
    <property type="match status" value="1"/>
</dbReference>
<dbReference type="GO" id="GO:0003887">
    <property type="term" value="F:DNA-directed DNA polymerase activity"/>
    <property type="evidence" value="ECO:0007669"/>
    <property type="project" value="UniProtKB-EC"/>
</dbReference>
<accession>A0ABT1WQW9</accession>
<evidence type="ECO:0000256" key="8">
    <source>
        <dbReference type="ARBA" id="ARBA00022932"/>
    </source>
</evidence>
<keyword evidence="5 10" id="KW-0808">Transferase</keyword>
<comment type="similarity">
    <text evidence="2 10">Belongs to the beta sliding clamp family.</text>
</comment>
<dbReference type="InterPro" id="IPR022634">
    <property type="entry name" value="DNA_polIII_beta_N"/>
</dbReference>
<dbReference type="PANTHER" id="PTHR30478:SF0">
    <property type="entry name" value="BETA SLIDING CLAMP"/>
    <property type="match status" value="1"/>
</dbReference>
<dbReference type="PANTHER" id="PTHR30478">
    <property type="entry name" value="DNA POLYMERASE III SUBUNIT BETA"/>
    <property type="match status" value="1"/>
</dbReference>